<comment type="caution">
    <text evidence="2">The sequence shown here is derived from an EMBL/GenBank/DDBJ whole genome shotgun (WGS) entry which is preliminary data.</text>
</comment>
<dbReference type="PROSITE" id="PS51671">
    <property type="entry name" value="ACT"/>
    <property type="match status" value="1"/>
</dbReference>
<dbReference type="CDD" id="cd04908">
    <property type="entry name" value="ACT_Bt0572_1"/>
    <property type="match status" value="1"/>
</dbReference>
<protein>
    <submittedName>
        <fullName evidence="2">Acetolactate synthase</fullName>
    </submittedName>
</protein>
<keyword evidence="3" id="KW-1185">Reference proteome</keyword>
<dbReference type="Gene3D" id="3.30.2130.10">
    <property type="entry name" value="VC0802-like"/>
    <property type="match status" value="1"/>
</dbReference>
<reference evidence="2" key="1">
    <citation type="submission" date="2022-12" db="EMBL/GenBank/DDBJ databases">
        <title>Isolation and characterisation of novel Methanocorpusculum spp. from native Australian herbivores indicates the genus is ancestrally host-associated.</title>
        <authorList>
            <person name="Volmer J.G."/>
            <person name="Soo R.M."/>
            <person name="Evans P.N."/>
            <person name="Hoedt E.C."/>
            <person name="Astorga Alsina A.L."/>
            <person name="Woodcroft B.J."/>
            <person name="Tyson G.W."/>
            <person name="Hugenholtz P."/>
            <person name="Morrison M."/>
        </authorList>
    </citation>
    <scope>NUCLEOTIDE SEQUENCE</scope>
    <source>
        <strain evidence="2">MG</strain>
    </source>
</reference>
<dbReference type="PANTHER" id="PTHR40099">
    <property type="entry name" value="ACETOLACTATE SYNTHASE, SMALL SUBUNIT"/>
    <property type="match status" value="1"/>
</dbReference>
<feature type="domain" description="ACT" evidence="1">
    <location>
        <begin position="76"/>
        <end position="145"/>
    </location>
</feature>
<gene>
    <name evidence="2" type="ORF">O0S10_04315</name>
</gene>
<dbReference type="InterPro" id="IPR002912">
    <property type="entry name" value="ACT_dom"/>
</dbReference>
<evidence type="ECO:0000313" key="2">
    <source>
        <dbReference type="EMBL" id="MCZ0860454.1"/>
    </source>
</evidence>
<dbReference type="CDD" id="cd04882">
    <property type="entry name" value="ACT_Bt0572_2"/>
    <property type="match status" value="1"/>
</dbReference>
<dbReference type="InterPro" id="IPR045865">
    <property type="entry name" value="ACT-like_dom_sf"/>
</dbReference>
<name>A0ABT4IFE7_9EURY</name>
<dbReference type="InterPro" id="IPR045739">
    <property type="entry name" value="ACT_dom_pair"/>
</dbReference>
<dbReference type="RefSeq" id="WP_268924668.1">
    <property type="nucleotide sequence ID" value="NZ_JAPTGB010000007.1"/>
</dbReference>
<sequence length="145" mass="15946">MTRNKYFIKQLSIFSENKSGRLAAIAKVFEESKVNIHAFSIAEANSFGVVRAIVDKPEIAFEAFSKQNYALQYTDVLGIKMNDVPGGLYHVANLLGSIGINIEYAYAFRTGTFGTLIVKVSNPEDAVEKILSAGLELVPATDYNF</sequence>
<organism evidence="2 3">
    <name type="scientific">Methanocorpusculum petauri</name>
    <dbReference type="NCBI Taxonomy" id="3002863"/>
    <lineage>
        <taxon>Archaea</taxon>
        <taxon>Methanobacteriati</taxon>
        <taxon>Methanobacteriota</taxon>
        <taxon>Stenosarchaea group</taxon>
        <taxon>Methanomicrobia</taxon>
        <taxon>Methanomicrobiales</taxon>
        <taxon>Methanocorpusculaceae</taxon>
        <taxon>Methanocorpusculum</taxon>
    </lineage>
</organism>
<evidence type="ECO:0000313" key="3">
    <source>
        <dbReference type="Proteomes" id="UP001141422"/>
    </source>
</evidence>
<accession>A0ABT4IFE7</accession>
<dbReference type="SUPFAM" id="SSF55021">
    <property type="entry name" value="ACT-like"/>
    <property type="match status" value="2"/>
</dbReference>
<evidence type="ECO:0000259" key="1">
    <source>
        <dbReference type="PROSITE" id="PS51671"/>
    </source>
</evidence>
<proteinExistence type="predicted"/>
<dbReference type="Proteomes" id="UP001141422">
    <property type="component" value="Unassembled WGS sequence"/>
</dbReference>
<dbReference type="EMBL" id="JAPTGB010000007">
    <property type="protein sequence ID" value="MCZ0860454.1"/>
    <property type="molecule type" value="Genomic_DNA"/>
</dbReference>
<dbReference type="PANTHER" id="PTHR40099:SF1">
    <property type="entry name" value="ACETOLACTATE SYNTHASE, SMALL SUBUNIT"/>
    <property type="match status" value="1"/>
</dbReference>
<dbReference type="Pfam" id="PF19571">
    <property type="entry name" value="ACT_8"/>
    <property type="match status" value="1"/>
</dbReference>